<organism evidence="9 10">
    <name type="scientific">Triparma strigata</name>
    <dbReference type="NCBI Taxonomy" id="1606541"/>
    <lineage>
        <taxon>Eukaryota</taxon>
        <taxon>Sar</taxon>
        <taxon>Stramenopiles</taxon>
        <taxon>Ochrophyta</taxon>
        <taxon>Bolidophyceae</taxon>
        <taxon>Parmales</taxon>
        <taxon>Triparmaceae</taxon>
        <taxon>Triparma</taxon>
    </lineage>
</organism>
<evidence type="ECO:0000256" key="3">
    <source>
        <dbReference type="ARBA" id="ARBA00022603"/>
    </source>
</evidence>
<evidence type="ECO:0000256" key="7">
    <source>
        <dbReference type="SAM" id="MobiDB-lite"/>
    </source>
</evidence>
<dbReference type="InterPro" id="IPR029063">
    <property type="entry name" value="SAM-dependent_MTases_sf"/>
</dbReference>
<keyword evidence="10" id="KW-1185">Reference proteome</keyword>
<dbReference type="EMBL" id="BRXY01000340">
    <property type="protein sequence ID" value="GMH88179.1"/>
    <property type="molecule type" value="Genomic_DNA"/>
</dbReference>
<evidence type="ECO:0000256" key="6">
    <source>
        <dbReference type="ARBA" id="ARBA00041184"/>
    </source>
</evidence>
<evidence type="ECO:0000256" key="5">
    <source>
        <dbReference type="ARBA" id="ARBA00022691"/>
    </source>
</evidence>
<dbReference type="InterPro" id="IPR002877">
    <property type="entry name" value="RNA_MeTrfase_FtsJ_dom"/>
</dbReference>
<dbReference type="Pfam" id="PF01728">
    <property type="entry name" value="FtsJ"/>
    <property type="match status" value="1"/>
</dbReference>
<evidence type="ECO:0000256" key="1">
    <source>
        <dbReference type="ARBA" id="ARBA00009258"/>
    </source>
</evidence>
<evidence type="ECO:0000259" key="8">
    <source>
        <dbReference type="Pfam" id="PF01728"/>
    </source>
</evidence>
<feature type="region of interest" description="Disordered" evidence="7">
    <location>
        <begin position="1"/>
        <end position="66"/>
    </location>
</feature>
<feature type="domain" description="Ribosomal RNA methyltransferase FtsJ" evidence="8">
    <location>
        <begin position="88"/>
        <end position="254"/>
    </location>
</feature>
<gene>
    <name evidence="9" type="ORF">TrST_g10283</name>
</gene>
<evidence type="ECO:0000256" key="4">
    <source>
        <dbReference type="ARBA" id="ARBA00022679"/>
    </source>
</evidence>
<accession>A0A9W7BJJ5</accession>
<protein>
    <recommendedName>
        <fullName evidence="6">rRNA methyltransferase 2, mitochondrial</fullName>
    </recommendedName>
</protein>
<keyword evidence="5" id="KW-0949">S-adenosyl-L-methionine</keyword>
<keyword evidence="3" id="KW-0489">Methyltransferase</keyword>
<evidence type="ECO:0000256" key="2">
    <source>
        <dbReference type="ARBA" id="ARBA00022552"/>
    </source>
</evidence>
<dbReference type="GO" id="GO:0008650">
    <property type="term" value="F:rRNA (uridine-2'-O-)-methyltransferase activity"/>
    <property type="evidence" value="ECO:0007669"/>
    <property type="project" value="TreeGrafter"/>
</dbReference>
<keyword evidence="4" id="KW-0808">Transferase</keyword>
<keyword evidence="2" id="KW-0698">rRNA processing</keyword>
<evidence type="ECO:0000313" key="9">
    <source>
        <dbReference type="EMBL" id="GMH88179.1"/>
    </source>
</evidence>
<dbReference type="InterPro" id="IPR050082">
    <property type="entry name" value="RNA_methyltr_RlmE"/>
</dbReference>
<comment type="caution">
    <text evidence="9">The sequence shown here is derived from an EMBL/GenBank/DDBJ whole genome shotgun (WGS) entry which is preliminary data.</text>
</comment>
<evidence type="ECO:0000313" key="10">
    <source>
        <dbReference type="Proteomes" id="UP001165085"/>
    </source>
</evidence>
<feature type="compositionally biased region" description="Low complexity" evidence="7">
    <location>
        <begin position="39"/>
        <end position="52"/>
    </location>
</feature>
<comment type="similarity">
    <text evidence="1">Belongs to the class I-like SAM-binding methyltransferase superfamily. RNA methyltransferase RlmE family.</text>
</comment>
<name>A0A9W7BJJ5_9STRA</name>
<dbReference type="SUPFAM" id="SSF53335">
    <property type="entry name" value="S-adenosyl-L-methionine-dependent methyltransferases"/>
    <property type="match status" value="1"/>
</dbReference>
<sequence length="258" mass="28414">MFRRTSIHFARKSRAPTFGKKKSKSSKAWLKRQSLDPYSIQNSQPKLSSSSSPHHKRSTSSLLSTPLPSSVIGGGLSSSSSSSPRIISRAQHKLSSILPPRKYSNVLDLGCRPCSWSYLISQTYLLPSGKITGIDILPTSVPSELPPSIFTFIKANALTHTYTSTYDLIISDVSPNRTGIKTIDSIKQNTLTLSLINKSETYLRGGGDVVFKYSRGEGKEDIENWGRGKFDSWKVKKPEASRGESREGYVLGRGWKGG</sequence>
<proteinExistence type="inferred from homology"/>
<feature type="region of interest" description="Disordered" evidence="7">
    <location>
        <begin position="239"/>
        <end position="258"/>
    </location>
</feature>
<dbReference type="Gene3D" id="3.40.50.150">
    <property type="entry name" value="Vaccinia Virus protein VP39"/>
    <property type="match status" value="1"/>
</dbReference>
<dbReference type="OrthoDB" id="1287559at2759"/>
<feature type="compositionally biased region" description="Basic residues" evidence="7">
    <location>
        <begin position="1"/>
        <end position="25"/>
    </location>
</feature>
<dbReference type="AlphaFoldDB" id="A0A9W7BJJ5"/>
<dbReference type="Proteomes" id="UP001165085">
    <property type="component" value="Unassembled WGS sequence"/>
</dbReference>
<reference evidence="10" key="1">
    <citation type="journal article" date="2023" name="Commun. Biol.">
        <title>Genome analysis of Parmales, the sister group of diatoms, reveals the evolutionary specialization of diatoms from phago-mixotrophs to photoautotrophs.</title>
        <authorList>
            <person name="Ban H."/>
            <person name="Sato S."/>
            <person name="Yoshikawa S."/>
            <person name="Yamada K."/>
            <person name="Nakamura Y."/>
            <person name="Ichinomiya M."/>
            <person name="Sato N."/>
            <person name="Blanc-Mathieu R."/>
            <person name="Endo H."/>
            <person name="Kuwata A."/>
            <person name="Ogata H."/>
        </authorList>
    </citation>
    <scope>NUCLEOTIDE SEQUENCE [LARGE SCALE GENOMIC DNA]</scope>
    <source>
        <strain evidence="10">NIES 3701</strain>
    </source>
</reference>
<dbReference type="PANTHER" id="PTHR10920:SF18">
    <property type="entry name" value="RRNA METHYLTRANSFERASE 2, MITOCHONDRIAL"/>
    <property type="match status" value="1"/>
</dbReference>
<dbReference type="PANTHER" id="PTHR10920">
    <property type="entry name" value="RIBOSOMAL RNA METHYLTRANSFERASE"/>
    <property type="match status" value="1"/>
</dbReference>